<sequence>MIPYCSQINGYINGSVRCHQEIYMVFAGDAEFIRNVLLQGKEAPAIRIDTASMDFRSHFVLPDTAYTMFIPRHDIFHGPLFGRLGFKYHTLPVVCYGDEEGWALHPDVIDEWRALELNMCAVAGAMNRRCRSERPRIIPYPAPYRFGFEKKRYTEVTARRVAMKSIQGFLPLVGQLGLFFFLFAASEDLSGSNWRSDVISDAKVHPAWFDELERVVGDWTLPRVGGVVDLRPAKTPHSEYTPKTKMDFLLGSIITFDIPLPLYLRFGDIDVDPRESRPHNPLPLTLEALPFFPDNEEIQYLKQIPGVIAFSQWEVTNDVCLNYPGNDIVKKFRSRREIAPFPMSHSPVSNVLQPMSHSPVSRASPVSPWFAVEKYSGQRAGEEMSKFFARRNTANEGRRQTENAEQRAARLQREAHAAKGGVPGNKGAKVFVWMLVAGHRIRQAAGRRNYSACWDEYNPSQRIYDSFRDEWDLCEAFERTDSNIPESPVSDYDDGGIDDLPSLLPETNTTDFTRVGPHTSEADLQRIHGIAALPNEIDNDPVASPSLRFGYAVGVTQPAFATSQLPSNSTVAKILGNKDINLPHTPTLNRLKIFFAQSRKAVSLQMITSDLLEATETRLLCSAMDVTAFDHRGTPHYCIREADEPGRRCVVVSSAITTLEIVRNEWGSDMQGLCEELLSRGIAFKFCILNPCLPPLRIEHSTPHYDYRPKGYKPDKHDYAAYTDNRDRFLASSRGPLALRYGGIVARIARSVLGLGDGAFHPTDEAADNGVSYHDIHGEETCWDAELTPDEIDLICGVYHVATGQRDIHSPRNRQTTIISWWPRPINFVKSGINVGWWSPACESFYQRRLAQIANGQTTLPSQIEWKNNLRFDNKVPLYMEGFENCARMMLKDSGL</sequence>
<protein>
    <submittedName>
        <fullName evidence="1">Uncharacterized protein</fullName>
    </submittedName>
</protein>
<reference evidence="1 2" key="1">
    <citation type="journal article" date="2024" name="J Genomics">
        <title>Draft genome sequencing and assembly of Favolaschia claudopus CIRM-BRFM 2984 isolated from oak limbs.</title>
        <authorList>
            <person name="Navarro D."/>
            <person name="Drula E."/>
            <person name="Chaduli D."/>
            <person name="Cazenave R."/>
            <person name="Ahrendt S."/>
            <person name="Wang J."/>
            <person name="Lipzen A."/>
            <person name="Daum C."/>
            <person name="Barry K."/>
            <person name="Grigoriev I.V."/>
            <person name="Favel A."/>
            <person name="Rosso M.N."/>
            <person name="Martin F."/>
        </authorList>
    </citation>
    <scope>NUCLEOTIDE SEQUENCE [LARGE SCALE GENOMIC DNA]</scope>
    <source>
        <strain evidence="1 2">CIRM-BRFM 2984</strain>
    </source>
</reference>
<gene>
    <name evidence="1" type="ORF">R3P38DRAFT_2581585</name>
</gene>
<comment type="caution">
    <text evidence="1">The sequence shown here is derived from an EMBL/GenBank/DDBJ whole genome shotgun (WGS) entry which is preliminary data.</text>
</comment>
<dbReference type="EMBL" id="JAWWNJ010000167">
    <property type="protein sequence ID" value="KAK6977633.1"/>
    <property type="molecule type" value="Genomic_DNA"/>
</dbReference>
<accession>A0AAV9ZC53</accession>
<evidence type="ECO:0000313" key="1">
    <source>
        <dbReference type="EMBL" id="KAK6977633.1"/>
    </source>
</evidence>
<dbReference type="AlphaFoldDB" id="A0AAV9ZC53"/>
<organism evidence="1 2">
    <name type="scientific">Favolaschia claudopus</name>
    <dbReference type="NCBI Taxonomy" id="2862362"/>
    <lineage>
        <taxon>Eukaryota</taxon>
        <taxon>Fungi</taxon>
        <taxon>Dikarya</taxon>
        <taxon>Basidiomycota</taxon>
        <taxon>Agaricomycotina</taxon>
        <taxon>Agaricomycetes</taxon>
        <taxon>Agaricomycetidae</taxon>
        <taxon>Agaricales</taxon>
        <taxon>Marasmiineae</taxon>
        <taxon>Mycenaceae</taxon>
        <taxon>Favolaschia</taxon>
    </lineage>
</organism>
<keyword evidence="2" id="KW-1185">Reference proteome</keyword>
<proteinExistence type="predicted"/>
<evidence type="ECO:0000313" key="2">
    <source>
        <dbReference type="Proteomes" id="UP001362999"/>
    </source>
</evidence>
<dbReference type="Proteomes" id="UP001362999">
    <property type="component" value="Unassembled WGS sequence"/>
</dbReference>
<name>A0AAV9ZC53_9AGAR</name>